<dbReference type="Gene3D" id="3.40.50.300">
    <property type="entry name" value="P-loop containing nucleotide triphosphate hydrolases"/>
    <property type="match status" value="1"/>
</dbReference>
<dbReference type="InterPro" id="IPR036388">
    <property type="entry name" value="WH-like_DNA-bd_sf"/>
</dbReference>
<evidence type="ECO:0000256" key="6">
    <source>
        <dbReference type="PROSITE-ProRule" id="PRU01091"/>
    </source>
</evidence>
<dbReference type="SMART" id="SM00862">
    <property type="entry name" value="Trans_reg_C"/>
    <property type="match status" value="1"/>
</dbReference>
<dbReference type="SUPFAM" id="SSF46894">
    <property type="entry name" value="C-terminal effector domain of the bipartite response regulators"/>
    <property type="match status" value="1"/>
</dbReference>
<keyword evidence="9" id="KW-1185">Reference proteome</keyword>
<evidence type="ECO:0000256" key="1">
    <source>
        <dbReference type="ARBA" id="ARBA00005820"/>
    </source>
</evidence>
<gene>
    <name evidence="8" type="ORF">ACFY1D_11365</name>
</gene>
<dbReference type="EMBL" id="JBIAWJ010000004">
    <property type="protein sequence ID" value="MFF4522029.1"/>
    <property type="molecule type" value="Genomic_DNA"/>
</dbReference>
<keyword evidence="5" id="KW-0804">Transcription</keyword>
<name>A0ABW6UF18_9ACTN</name>
<dbReference type="SUPFAM" id="SSF52540">
    <property type="entry name" value="P-loop containing nucleoside triphosphate hydrolases"/>
    <property type="match status" value="1"/>
</dbReference>
<evidence type="ECO:0000256" key="3">
    <source>
        <dbReference type="ARBA" id="ARBA00023015"/>
    </source>
</evidence>
<dbReference type="RefSeq" id="WP_351084152.1">
    <property type="nucleotide sequence ID" value="NZ_JBEOZG010000024.1"/>
</dbReference>
<evidence type="ECO:0000256" key="2">
    <source>
        <dbReference type="ARBA" id="ARBA00023012"/>
    </source>
</evidence>
<feature type="domain" description="OmpR/PhoB-type" evidence="7">
    <location>
        <begin position="1"/>
        <end position="102"/>
    </location>
</feature>
<reference evidence="8 9" key="1">
    <citation type="submission" date="2024-10" db="EMBL/GenBank/DDBJ databases">
        <title>The Natural Products Discovery Center: Release of the First 8490 Sequenced Strains for Exploring Actinobacteria Biosynthetic Diversity.</title>
        <authorList>
            <person name="Kalkreuter E."/>
            <person name="Kautsar S.A."/>
            <person name="Yang D."/>
            <person name="Bader C.D."/>
            <person name="Teijaro C.N."/>
            <person name="Fluegel L."/>
            <person name="Davis C.M."/>
            <person name="Simpson J.R."/>
            <person name="Lauterbach L."/>
            <person name="Steele A.D."/>
            <person name="Gui C."/>
            <person name="Meng S."/>
            <person name="Li G."/>
            <person name="Viehrig K."/>
            <person name="Ye F."/>
            <person name="Su P."/>
            <person name="Kiefer A.F."/>
            <person name="Nichols A."/>
            <person name="Cepeda A.J."/>
            <person name="Yan W."/>
            <person name="Fan B."/>
            <person name="Jiang Y."/>
            <person name="Adhikari A."/>
            <person name="Zheng C.-J."/>
            <person name="Schuster L."/>
            <person name="Cowan T.M."/>
            <person name="Smanski M.J."/>
            <person name="Chevrette M.G."/>
            <person name="De Carvalho L.P.S."/>
            <person name="Shen B."/>
        </authorList>
    </citation>
    <scope>NUCLEOTIDE SEQUENCE [LARGE SCALE GENOMIC DNA]</scope>
    <source>
        <strain evidence="8 9">NPDC001390</strain>
    </source>
</reference>
<dbReference type="InterPro" id="IPR016032">
    <property type="entry name" value="Sig_transdc_resp-reg_C-effctor"/>
</dbReference>
<keyword evidence="2" id="KW-0902">Two-component regulatory system</keyword>
<keyword evidence="4 6" id="KW-0238">DNA-binding</keyword>
<evidence type="ECO:0000259" key="7">
    <source>
        <dbReference type="PROSITE" id="PS51755"/>
    </source>
</evidence>
<comment type="caution">
    <text evidence="8">The sequence shown here is derived from an EMBL/GenBank/DDBJ whole genome shotgun (WGS) entry which is preliminary data.</text>
</comment>
<feature type="DNA-binding region" description="OmpR/PhoB-type" evidence="6">
    <location>
        <begin position="1"/>
        <end position="102"/>
    </location>
</feature>
<dbReference type="Pfam" id="PF03704">
    <property type="entry name" value="BTAD"/>
    <property type="match status" value="1"/>
</dbReference>
<dbReference type="Gene3D" id="1.10.10.10">
    <property type="entry name" value="Winged helix-like DNA-binding domain superfamily/Winged helix DNA-binding domain"/>
    <property type="match status" value="1"/>
</dbReference>
<dbReference type="PANTHER" id="PTHR35807">
    <property type="entry name" value="TRANSCRIPTIONAL REGULATOR REDD-RELATED"/>
    <property type="match status" value="1"/>
</dbReference>
<dbReference type="PROSITE" id="PS51755">
    <property type="entry name" value="OMPR_PHOB"/>
    <property type="match status" value="1"/>
</dbReference>
<accession>A0ABW6UF18</accession>
<dbReference type="CDD" id="cd15831">
    <property type="entry name" value="BTAD"/>
    <property type="match status" value="1"/>
</dbReference>
<dbReference type="InterPro" id="IPR051677">
    <property type="entry name" value="AfsR-DnrI-RedD_regulator"/>
</dbReference>
<dbReference type="InterPro" id="IPR027417">
    <property type="entry name" value="P-loop_NTPase"/>
</dbReference>
<protein>
    <submittedName>
        <fullName evidence="8">BTAD domain-containing putative transcriptional regulator</fullName>
    </submittedName>
</protein>
<sequence length="633" mass="68314">MKFHGGNFRLLGRIDARVDGVPVKIGRRRERLVLGLLLLDMGHFIPVRRLIELLWTGEAVPTSARASLHAHVSRLRGLFHGVVAEGQELTIASDGAGYALQANPQCVDVHRFRSLVRRADRASRATDCTALLDRALGEWQGPVLGSDGPQELVHRLGNGLNEMYLSAVTLRAEARLALGQHNGLLEELAQLVREHPHHERIALLRMGALYRSGHRSEALSVYEETRARLADDLGLDPGSDLRRAQEMILLADGSPEEWPRGLIGDRWREAVTVRGERSGHRTSVGTAPPGPSVPLSAAGFTGRETELHQISELSHGVRCWTPAVAIVGAAGNGKTALALEWARRHRDHYPGGLDIVDLQGYSTRPALTPAEALRILLTRRGFSPDRMPHGMAELTALHHREFSGSPSLLVLDNAVSAQQVLALLPPARGSLALVTSRNRLSSLLVAADAGMVQLGPLSSGDAHQVLQHVVGAGRTEAEPEATAELAALCGHSPLALRIAAANLVMHPQCRIADHAEALREGNPLDCLAIVGDRDSSVGFSLSLSVRRLGHEAQAFFRALGSLSGPRAGLPALERLTGLPRARVSELLGLLFAEHLVHVDGADRFHMDELTWQYARLLAMAETRGAAGISDRAA</sequence>
<evidence type="ECO:0000256" key="4">
    <source>
        <dbReference type="ARBA" id="ARBA00023125"/>
    </source>
</evidence>
<dbReference type="Proteomes" id="UP001602058">
    <property type="component" value="Unassembled WGS sequence"/>
</dbReference>
<dbReference type="InterPro" id="IPR001867">
    <property type="entry name" value="OmpR/PhoB-type_DNA-bd"/>
</dbReference>
<dbReference type="SMART" id="SM01043">
    <property type="entry name" value="BTAD"/>
    <property type="match status" value="1"/>
</dbReference>
<dbReference type="PANTHER" id="PTHR35807:SF1">
    <property type="entry name" value="TRANSCRIPTIONAL REGULATOR REDD"/>
    <property type="match status" value="1"/>
</dbReference>
<dbReference type="SUPFAM" id="SSF48452">
    <property type="entry name" value="TPR-like"/>
    <property type="match status" value="1"/>
</dbReference>
<organism evidence="8 9">
    <name type="scientific">Streptomyces bluensis</name>
    <dbReference type="NCBI Taxonomy" id="33897"/>
    <lineage>
        <taxon>Bacteria</taxon>
        <taxon>Bacillati</taxon>
        <taxon>Actinomycetota</taxon>
        <taxon>Actinomycetes</taxon>
        <taxon>Kitasatosporales</taxon>
        <taxon>Streptomycetaceae</taxon>
        <taxon>Streptomyces</taxon>
    </lineage>
</organism>
<proteinExistence type="inferred from homology"/>
<dbReference type="InterPro" id="IPR011990">
    <property type="entry name" value="TPR-like_helical_dom_sf"/>
</dbReference>
<evidence type="ECO:0000256" key="5">
    <source>
        <dbReference type="ARBA" id="ARBA00023163"/>
    </source>
</evidence>
<comment type="similarity">
    <text evidence="1">Belongs to the AfsR/DnrI/RedD regulatory family.</text>
</comment>
<dbReference type="InterPro" id="IPR005158">
    <property type="entry name" value="BTAD"/>
</dbReference>
<evidence type="ECO:0000313" key="8">
    <source>
        <dbReference type="EMBL" id="MFF4522029.1"/>
    </source>
</evidence>
<evidence type="ECO:0000313" key="9">
    <source>
        <dbReference type="Proteomes" id="UP001602058"/>
    </source>
</evidence>
<keyword evidence="3" id="KW-0805">Transcription regulation</keyword>
<dbReference type="Gene3D" id="1.25.40.10">
    <property type="entry name" value="Tetratricopeptide repeat domain"/>
    <property type="match status" value="1"/>
</dbReference>